<dbReference type="EMBL" id="PCGR01000001">
    <property type="protein sequence ID" value="PJK17844.1"/>
    <property type="molecule type" value="Genomic_DNA"/>
</dbReference>
<dbReference type="InterPro" id="IPR010982">
    <property type="entry name" value="Lambda_DNA-bd_dom_sf"/>
</dbReference>
<dbReference type="PANTHER" id="PTHR34475">
    <property type="match status" value="1"/>
</dbReference>
<dbReference type="RefSeq" id="WP_100352996.1">
    <property type="nucleotide sequence ID" value="NZ_PCGR01000001.1"/>
</dbReference>
<dbReference type="InterPro" id="IPR050400">
    <property type="entry name" value="Bact_Cytoskel_RodZ"/>
</dbReference>
<dbReference type="Gene3D" id="1.10.260.40">
    <property type="entry name" value="lambda repressor-like DNA-binding domains"/>
    <property type="match status" value="1"/>
</dbReference>
<dbReference type="SUPFAM" id="SSF47413">
    <property type="entry name" value="lambda repressor-like DNA-binding domains"/>
    <property type="match status" value="1"/>
</dbReference>
<proteinExistence type="predicted"/>
<dbReference type="GO" id="GO:0003677">
    <property type="term" value="F:DNA binding"/>
    <property type="evidence" value="ECO:0007669"/>
    <property type="project" value="InterPro"/>
</dbReference>
<dbReference type="PANTHER" id="PTHR34475:SF1">
    <property type="entry name" value="CYTOSKELETON PROTEIN RODZ"/>
    <property type="match status" value="1"/>
</dbReference>
<feature type="compositionally biased region" description="Acidic residues" evidence="1">
    <location>
        <begin position="161"/>
        <end position="181"/>
    </location>
</feature>
<accession>A0A2M9F323</accession>
<evidence type="ECO:0000259" key="3">
    <source>
        <dbReference type="Pfam" id="PF13464"/>
    </source>
</evidence>
<feature type="transmembrane region" description="Helical" evidence="2">
    <location>
        <begin position="110"/>
        <end position="130"/>
    </location>
</feature>
<evidence type="ECO:0000256" key="2">
    <source>
        <dbReference type="SAM" id="Phobius"/>
    </source>
</evidence>
<evidence type="ECO:0000313" key="5">
    <source>
        <dbReference type="Proteomes" id="UP000228680"/>
    </source>
</evidence>
<reference evidence="4 5" key="1">
    <citation type="submission" date="2017-10" db="EMBL/GenBank/DDBJ databases">
        <title>Draft genome of Chryseomicrobium casticus sp. nov.</title>
        <authorList>
            <person name="Chakraborty R."/>
            <person name="Saha T."/>
        </authorList>
    </citation>
    <scope>NUCLEOTIDE SEQUENCE [LARGE SCALE GENOMIC DNA]</scope>
    <source>
        <strain evidence="4 5">ET03</strain>
    </source>
</reference>
<dbReference type="InterPro" id="IPR025194">
    <property type="entry name" value="RodZ-like_C"/>
</dbReference>
<dbReference type="Proteomes" id="UP000228680">
    <property type="component" value="Unassembled WGS sequence"/>
</dbReference>
<dbReference type="InterPro" id="IPR001387">
    <property type="entry name" value="Cro/C1-type_HTH"/>
</dbReference>
<sequence length="288" mass="31865">MSELGARLRQARTEKNLSIDDIQALTKIQKRYLHGIEEGNYEAMPGPFYVRAFIRQYADAVGLHGDELLEQYKNEIPAATRTSSPPLAASTTSRSRGYRLGGGGNRLMEIFPMILVALFVIAILAIAYVLSQRAPIDPPVEDGGETEIIIETQDPEPAAPAEDEEADETTSEEETEAEPVEDVSITPTGNQGEDSFYDVEGIESLNLSITFTGDSWLSIRDASGVELLDRARIYTALDGTVDFELPEPGTYRVRVARPDLVTILINDTKVEYQKGEGPENLYFNWTTE</sequence>
<comment type="caution">
    <text evidence="4">The sequence shown here is derived from an EMBL/GenBank/DDBJ whole genome shotgun (WGS) entry which is preliminary data.</text>
</comment>
<organism evidence="4 5">
    <name type="scientific">Chryseomicrobium excrementi</name>
    <dbReference type="NCBI Taxonomy" id="2041346"/>
    <lineage>
        <taxon>Bacteria</taxon>
        <taxon>Bacillati</taxon>
        <taxon>Bacillota</taxon>
        <taxon>Bacilli</taxon>
        <taxon>Bacillales</taxon>
        <taxon>Caryophanaceae</taxon>
        <taxon>Chryseomicrobium</taxon>
    </lineage>
</organism>
<dbReference type="CDD" id="cd00093">
    <property type="entry name" value="HTH_XRE"/>
    <property type="match status" value="1"/>
</dbReference>
<evidence type="ECO:0000313" key="4">
    <source>
        <dbReference type="EMBL" id="PJK17844.1"/>
    </source>
</evidence>
<dbReference type="AlphaFoldDB" id="A0A2M9F323"/>
<dbReference type="Pfam" id="PF13464">
    <property type="entry name" value="RodZ_C"/>
    <property type="match status" value="1"/>
</dbReference>
<dbReference type="Pfam" id="PF13413">
    <property type="entry name" value="HTH_25"/>
    <property type="match status" value="1"/>
</dbReference>
<dbReference type="OrthoDB" id="9797543at2"/>
<evidence type="ECO:0000256" key="1">
    <source>
        <dbReference type="SAM" id="MobiDB-lite"/>
    </source>
</evidence>
<name>A0A2M9F323_9BACL</name>
<protein>
    <submittedName>
        <fullName evidence="4">Helix-turn-helix domain-containing protein</fullName>
    </submittedName>
</protein>
<feature type="domain" description="Cytoskeleton protein RodZ-like C-terminal" evidence="3">
    <location>
        <begin position="209"/>
        <end position="274"/>
    </location>
</feature>
<keyword evidence="2" id="KW-0812">Transmembrane</keyword>
<gene>
    <name evidence="4" type="ORF">CQS04_02920</name>
</gene>
<keyword evidence="5" id="KW-1185">Reference proteome</keyword>
<feature type="region of interest" description="Disordered" evidence="1">
    <location>
        <begin position="153"/>
        <end position="196"/>
    </location>
</feature>
<keyword evidence="2" id="KW-0472">Membrane</keyword>
<keyword evidence="2" id="KW-1133">Transmembrane helix</keyword>